<evidence type="ECO:0000313" key="2">
    <source>
        <dbReference type="RefSeq" id="XP_075095192.1"/>
    </source>
</evidence>
<dbReference type="RefSeq" id="XP_075095192.1">
    <property type="nucleotide sequence ID" value="XM_075239091.1"/>
</dbReference>
<dbReference type="Proteomes" id="UP000790787">
    <property type="component" value="Chromosome 19"/>
</dbReference>
<gene>
    <name evidence="2" type="primary">LOC142173493</name>
</gene>
<reference evidence="1" key="1">
    <citation type="journal article" date="2014" name="Nat. Commun.">
        <title>The tobacco genome sequence and its comparison with those of tomato and potato.</title>
        <authorList>
            <person name="Sierro N."/>
            <person name="Battey J.N."/>
            <person name="Ouadi S."/>
            <person name="Bakaher N."/>
            <person name="Bovet L."/>
            <person name="Willig A."/>
            <person name="Goepfert S."/>
            <person name="Peitsch M.C."/>
            <person name="Ivanov N.V."/>
        </authorList>
    </citation>
    <scope>NUCLEOTIDE SEQUENCE [LARGE SCALE GENOMIC DNA]</scope>
</reference>
<protein>
    <submittedName>
        <fullName evidence="2">Glucose-1-phosphate adenylyltransferase large subunit 1, chloroplastic-like</fullName>
    </submittedName>
</protein>
<keyword evidence="1" id="KW-1185">Reference proteome</keyword>
<name>A0AC58TDA9_TOBAC</name>
<proteinExistence type="predicted"/>
<evidence type="ECO:0000313" key="1">
    <source>
        <dbReference type="Proteomes" id="UP000790787"/>
    </source>
</evidence>
<sequence length="165" mass="19016">MTVIQNDKNELITKRTVTGWRVCKEYRKLKSATCKDHFSMPFIDQMLNRPAGRSFYYFLDGYFGYNQINIVLEDQEKTTLTSRAYSRAGLGNDAFSRSIAAFQSPEREGWFQGTADAIRRCLLVYTRGVSSEEFLVPRGYHLCLSDFQKLLEARQNNRADITVAV</sequence>
<reference evidence="2" key="2">
    <citation type="submission" date="2025-08" db="UniProtKB">
        <authorList>
            <consortium name="RefSeq"/>
        </authorList>
    </citation>
    <scope>IDENTIFICATION</scope>
    <source>
        <tissue evidence="2">Leaf</tissue>
    </source>
</reference>
<organism evidence="1 2">
    <name type="scientific">Nicotiana tabacum</name>
    <name type="common">Common tobacco</name>
    <dbReference type="NCBI Taxonomy" id="4097"/>
    <lineage>
        <taxon>Eukaryota</taxon>
        <taxon>Viridiplantae</taxon>
        <taxon>Streptophyta</taxon>
        <taxon>Embryophyta</taxon>
        <taxon>Tracheophyta</taxon>
        <taxon>Spermatophyta</taxon>
        <taxon>Magnoliopsida</taxon>
        <taxon>eudicotyledons</taxon>
        <taxon>Gunneridae</taxon>
        <taxon>Pentapetalae</taxon>
        <taxon>asterids</taxon>
        <taxon>lamiids</taxon>
        <taxon>Solanales</taxon>
        <taxon>Solanaceae</taxon>
        <taxon>Nicotianoideae</taxon>
        <taxon>Nicotianeae</taxon>
        <taxon>Nicotiana</taxon>
    </lineage>
</organism>
<accession>A0AC58TDA9</accession>